<evidence type="ECO:0000256" key="1">
    <source>
        <dbReference type="ARBA" id="ARBA00022549"/>
    </source>
</evidence>
<evidence type="ECO:0000256" key="3">
    <source>
        <dbReference type="SAM" id="MobiDB-lite"/>
    </source>
</evidence>
<proteinExistence type="predicted"/>
<dbReference type="Gene3D" id="1.25.10.10">
    <property type="entry name" value="Leucine-rich Repeat Variant"/>
    <property type="match status" value="1"/>
</dbReference>
<sequence length="844" mass="94956">MLIQQDTPFPLLCSYTTNKHSSLLQRYPDLRHTDLPSVDKAALKAIATHPQAIRQMVLGFGSLSASIRRFCKKYYPKLGAVAATDLLYLLVESLDPLRPLSNEADGLLGNCGGYASPLGQSIRSANLSTELRRPEIEVYSDASRFVRDVLNPLPSALAATDFETFLLGFEYCYGLGIFYISIPDHYQRPFFQHSPELLMLPGSFPEVLEARAKKGDAQLFAAMHTWLAQQTLLEQDRWQQTSIEPVQARFLALRSPDLMAMSLQRAVAQHFALFPQEQRVALYRQIQASLPQLSDRDQPMLLGSLRHYRERYPEESRQADQKTSSPPPETVSAPLPPPSSSHSTQSAPDFTVDREDALSYLMTLAFVLDLHGVAKDLYVKDLEFASHDAFPAPSGDPGVQKDEALVQAVRQFVKARGRRVSLVALAATTYSDSLFELLQRALTVLLINLKRDQEGGKPDEDPLLLERYYYKLLGLMQTAITFLPDSLFDRWLERWRGEVLALGSFNYGFGPHDPFPRLVRQRFPQKAPFLLLGLQSGKQWPHADEQWQFNLAQVYAQGSDRGRQTVRQHLATVTLEPNPHYRRHDWHPPYLWLISQWWEQGEIELLAIACDRCAIPMYWTGDKAYSPVLKAYQSRPGYAARTFESPDGRIAVAGICQRVGQQYPEFLAGIVQNNLQLSGEERAACTLLTCFARVTADLTPFQQHHTELLDLLESPHSYAIAAGLEIFTHRPELAAELLPDVLLAIDRALASTSTGIAKQAVVCLGQLAIAYPEARAPVSLSLENALYGESKSVLEETLKTWKKLLSKLPEMSFPQTVRQRLQDLSSSDPKRYSKLVQPLLEGQK</sequence>
<dbReference type="KEGG" id="cyn:Cyan7425_2716"/>
<reference evidence="4" key="1">
    <citation type="submission" date="2009-01" db="EMBL/GenBank/DDBJ databases">
        <title>Complete sequence of chromosome Cyanothece sp. PCC 7425.</title>
        <authorList>
            <consortium name="US DOE Joint Genome Institute"/>
            <person name="Lucas S."/>
            <person name="Copeland A."/>
            <person name="Lapidus A."/>
            <person name="Glavina del Rio T."/>
            <person name="Dalin E."/>
            <person name="Tice H."/>
            <person name="Bruce D."/>
            <person name="Goodwin L."/>
            <person name="Pitluck S."/>
            <person name="Sims D."/>
            <person name="Meineke L."/>
            <person name="Brettin T."/>
            <person name="Detter J.C."/>
            <person name="Han C."/>
            <person name="Larimer F."/>
            <person name="Land M."/>
            <person name="Hauser L."/>
            <person name="Kyrpides N."/>
            <person name="Ovchinnikova G."/>
            <person name="Liberton M."/>
            <person name="Stoeckel J."/>
            <person name="Banerjee A."/>
            <person name="Singh A."/>
            <person name="Page L."/>
            <person name="Sato H."/>
            <person name="Zhao L."/>
            <person name="Sherman L."/>
            <person name="Pakrasi H."/>
            <person name="Richardson P."/>
        </authorList>
    </citation>
    <scope>NUCLEOTIDE SEQUENCE</scope>
    <source>
        <strain evidence="4">PCC 7425</strain>
    </source>
</reference>
<accession>B8HJV9</accession>
<protein>
    <submittedName>
        <fullName evidence="4">Uncharacterized protein</fullName>
    </submittedName>
</protein>
<dbReference type="eggNOG" id="ENOG5033RYI">
    <property type="taxonomic scope" value="Bacteria"/>
</dbReference>
<evidence type="ECO:0000313" key="4">
    <source>
        <dbReference type="EMBL" id="ACL45062.1"/>
    </source>
</evidence>
<dbReference type="InterPro" id="IPR011989">
    <property type="entry name" value="ARM-like"/>
</dbReference>
<keyword evidence="1" id="KW-0042">Antenna complex</keyword>
<feature type="compositionally biased region" description="Pro residues" evidence="3">
    <location>
        <begin position="325"/>
        <end position="339"/>
    </location>
</feature>
<name>B8HJV9_CYAP4</name>
<keyword evidence="2" id="KW-0605">Phycobilisome</keyword>
<feature type="region of interest" description="Disordered" evidence="3">
    <location>
        <begin position="312"/>
        <end position="348"/>
    </location>
</feature>
<gene>
    <name evidence="4" type="ordered locus">Cyan7425_2716</name>
</gene>
<organism evidence="4">
    <name type="scientific">Cyanothece sp. (strain PCC 7425 / ATCC 29141)</name>
    <dbReference type="NCBI Taxonomy" id="395961"/>
    <lineage>
        <taxon>Bacteria</taxon>
        <taxon>Bacillati</taxon>
        <taxon>Cyanobacteriota</taxon>
        <taxon>Cyanophyceae</taxon>
        <taxon>Gomontiellales</taxon>
        <taxon>Cyanothecaceae</taxon>
        <taxon>Cyanothece</taxon>
    </lineage>
</organism>
<dbReference type="OrthoDB" id="9816943at2"/>
<dbReference type="HOGENOM" id="CLU_337317_0_0_3"/>
<dbReference type="SUPFAM" id="SSF48371">
    <property type="entry name" value="ARM repeat"/>
    <property type="match status" value="1"/>
</dbReference>
<evidence type="ECO:0000256" key="2">
    <source>
        <dbReference type="ARBA" id="ARBA00022738"/>
    </source>
</evidence>
<dbReference type="EMBL" id="CP001344">
    <property type="protein sequence ID" value="ACL45062.1"/>
    <property type="molecule type" value="Genomic_DNA"/>
</dbReference>
<dbReference type="GO" id="GO:0030089">
    <property type="term" value="C:phycobilisome"/>
    <property type="evidence" value="ECO:0007669"/>
    <property type="project" value="UniProtKB-KW"/>
</dbReference>
<dbReference type="InterPro" id="IPR016024">
    <property type="entry name" value="ARM-type_fold"/>
</dbReference>
<dbReference type="AlphaFoldDB" id="B8HJV9"/>